<keyword evidence="4" id="KW-1185">Reference proteome</keyword>
<feature type="coiled-coil region" evidence="1">
    <location>
        <begin position="594"/>
        <end position="621"/>
    </location>
</feature>
<feature type="compositionally biased region" description="Low complexity" evidence="2">
    <location>
        <begin position="233"/>
        <end position="250"/>
    </location>
</feature>
<gene>
    <name evidence="3" type="ORF">BT96DRAFT_1005222</name>
</gene>
<feature type="compositionally biased region" description="Low complexity" evidence="2">
    <location>
        <begin position="22"/>
        <end position="43"/>
    </location>
</feature>
<feature type="compositionally biased region" description="Pro residues" evidence="2">
    <location>
        <begin position="269"/>
        <end position="278"/>
    </location>
</feature>
<dbReference type="EMBL" id="ML769808">
    <property type="protein sequence ID" value="KAE9387317.1"/>
    <property type="molecule type" value="Genomic_DNA"/>
</dbReference>
<evidence type="ECO:0000313" key="3">
    <source>
        <dbReference type="EMBL" id="KAE9387317.1"/>
    </source>
</evidence>
<feature type="region of interest" description="Disordered" evidence="2">
    <location>
        <begin position="1"/>
        <end position="51"/>
    </location>
</feature>
<feature type="region of interest" description="Disordered" evidence="2">
    <location>
        <begin position="906"/>
        <end position="926"/>
    </location>
</feature>
<feature type="compositionally biased region" description="Pro residues" evidence="2">
    <location>
        <begin position="290"/>
        <end position="302"/>
    </location>
</feature>
<feature type="compositionally biased region" description="Pro residues" evidence="2">
    <location>
        <begin position="223"/>
        <end position="232"/>
    </location>
</feature>
<protein>
    <submittedName>
        <fullName evidence="3">Uncharacterized protein</fullName>
    </submittedName>
</protein>
<evidence type="ECO:0000256" key="2">
    <source>
        <dbReference type="SAM" id="MobiDB-lite"/>
    </source>
</evidence>
<evidence type="ECO:0000256" key="1">
    <source>
        <dbReference type="SAM" id="Coils"/>
    </source>
</evidence>
<dbReference type="AlphaFoldDB" id="A0A6A4GQ06"/>
<dbReference type="Proteomes" id="UP000799118">
    <property type="component" value="Unassembled WGS sequence"/>
</dbReference>
<reference evidence="3" key="1">
    <citation type="journal article" date="2019" name="Environ. Microbiol.">
        <title>Fungal ecological strategies reflected in gene transcription - a case study of two litter decomposers.</title>
        <authorList>
            <person name="Barbi F."/>
            <person name="Kohler A."/>
            <person name="Barry K."/>
            <person name="Baskaran P."/>
            <person name="Daum C."/>
            <person name="Fauchery L."/>
            <person name="Ihrmark K."/>
            <person name="Kuo A."/>
            <person name="LaButti K."/>
            <person name="Lipzen A."/>
            <person name="Morin E."/>
            <person name="Grigoriev I.V."/>
            <person name="Henrissat B."/>
            <person name="Lindahl B."/>
            <person name="Martin F."/>
        </authorList>
    </citation>
    <scope>NUCLEOTIDE SEQUENCE</scope>
    <source>
        <strain evidence="3">JB14</strain>
    </source>
</reference>
<feature type="compositionally biased region" description="Polar residues" evidence="2">
    <location>
        <begin position="308"/>
        <end position="318"/>
    </location>
</feature>
<feature type="compositionally biased region" description="Basic and acidic residues" evidence="2">
    <location>
        <begin position="351"/>
        <end position="367"/>
    </location>
</feature>
<feature type="compositionally biased region" description="Acidic residues" evidence="2">
    <location>
        <begin position="906"/>
        <end position="917"/>
    </location>
</feature>
<proteinExistence type="predicted"/>
<feature type="region of interest" description="Disordered" evidence="2">
    <location>
        <begin position="351"/>
        <end position="452"/>
    </location>
</feature>
<accession>A0A6A4GQ06</accession>
<feature type="compositionally biased region" description="Low complexity" evidence="2">
    <location>
        <begin position="984"/>
        <end position="995"/>
    </location>
</feature>
<organism evidence="3 4">
    <name type="scientific">Gymnopus androsaceus JB14</name>
    <dbReference type="NCBI Taxonomy" id="1447944"/>
    <lineage>
        <taxon>Eukaryota</taxon>
        <taxon>Fungi</taxon>
        <taxon>Dikarya</taxon>
        <taxon>Basidiomycota</taxon>
        <taxon>Agaricomycotina</taxon>
        <taxon>Agaricomycetes</taxon>
        <taxon>Agaricomycetidae</taxon>
        <taxon>Agaricales</taxon>
        <taxon>Marasmiineae</taxon>
        <taxon>Omphalotaceae</taxon>
        <taxon>Gymnopus</taxon>
    </lineage>
</organism>
<feature type="region of interest" description="Disordered" evidence="2">
    <location>
        <begin position="203"/>
        <end position="318"/>
    </location>
</feature>
<name>A0A6A4GQ06_9AGAR</name>
<evidence type="ECO:0000313" key="4">
    <source>
        <dbReference type="Proteomes" id="UP000799118"/>
    </source>
</evidence>
<feature type="compositionally biased region" description="Polar residues" evidence="2">
    <location>
        <begin position="1004"/>
        <end position="1014"/>
    </location>
</feature>
<sequence>MSKRPSSPSDDAPRKKTKRSSSGRPSSSSNSSSHSTAADASTSRQSISQTTASTTLTAKISDDLKGTFSLGGVPPDHYLRDDPGWSTVAARLGPCQRCATTHKPCVSAGALRLACASCSSSQKKCSHATLYRYRRFARSSRQSLNWARQMFEMHLPSIHLRGYDAYRVGDDLFEQLVRSTDPPSVRSSSSGSDLGDLVLETAKFGPPRKGTIQGTYRFMGPRAPSPDPPSHPAPGTRRSTRKVTSTTQVTPLVVDPVTSPPLAGSSGVPPRPATPPFSHPALTLRIPARPRSPPLPQTPPPLSAIDSRASSGSTARPRTQLEQELVEYDKWAAQERTSALQTLNKILAHDRKQAAKARAHNEAESGVKGKAKGKGKSHGSAGPQQPHVLPRVGGSSCVRAPRPPPPRRSPSPAEVPRITHLPEPSPSVHPPTSADQPDPVVGGPRQGSPGVDSAAYAQVHSHIARGRTSIPALVDLAYGNPSRLTVRSPSRWEELPSMPPARQSAVQTELEQSRALVDQYELTNSHLTSQLEDTRRLLQQREDDLHRRELEYEEMRHRMEALAESAGAANAAAARAALYETLVTPEQPDPGRRIRELEALVARQTQELENAEARRKTLFDRVTRREVEIGNNSTIIHELLGTCEHWREVASLANALAKSLGETNSELETELEGFSSREELVLANSRLRDRLEEYRHDLGSLATSYRHLVVANPTSALNEVLRRAGFLIQEIHASLHLGRSNSDHYTHAERAAERLRLHFRECVFRVDQALNIMLIAASPHRDRVLSLVRRYSHDNPDALLTLGQHAGLLPVDPLSPSERPIYEYLPFSTRHPLGDPTSTLPSSIPVAPLLSLIRSETRRITLQQLEAYQDENDVFEREAALPNLPSALLCPLPEDLYDDDSAMVDEGPAECDRDEEDRAIPGPLSTGANAMEIFRRKNPPPPASASRCQNPYLAASASCFSEPPPTSATPVSPVAPFPAVNVERSSPAPSAVVGSSRGGENGHENSATGPTTSA</sequence>
<feature type="region of interest" description="Disordered" evidence="2">
    <location>
        <begin position="956"/>
        <end position="1014"/>
    </location>
</feature>
<keyword evidence="1" id="KW-0175">Coiled coil</keyword>